<dbReference type="UniPathway" id="UPA00958"/>
<dbReference type="EC" id="2.4.99.12" evidence="2 9"/>
<evidence type="ECO:0000256" key="5">
    <source>
        <dbReference type="ARBA" id="ARBA00031445"/>
    </source>
</evidence>
<reference evidence="11 12" key="1">
    <citation type="submission" date="2016-07" db="EMBL/GenBank/DDBJ databases">
        <title>Draft genome of a psychrotolerant acidophile Acidithiobacillus ferrivorans strain YL15.</title>
        <authorList>
            <person name="Peng T."/>
            <person name="Ma L."/>
            <person name="Nan M."/>
            <person name="An N."/>
            <person name="Wang M."/>
            <person name="Qiu G."/>
            <person name="Zeng W."/>
        </authorList>
    </citation>
    <scope>NUCLEOTIDE SEQUENCE [LARGE SCALE GENOMIC DNA]</scope>
    <source>
        <strain evidence="11 12">YL15</strain>
    </source>
</reference>
<keyword evidence="9" id="KW-1003">Cell membrane</keyword>
<dbReference type="GO" id="GO:0009244">
    <property type="term" value="P:lipopolysaccharide core region biosynthetic process"/>
    <property type="evidence" value="ECO:0007669"/>
    <property type="project" value="UniProtKB-UniRule"/>
</dbReference>
<evidence type="ECO:0000256" key="9">
    <source>
        <dbReference type="RuleBase" id="RU365103"/>
    </source>
</evidence>
<feature type="site" description="Transition state stabilizer" evidence="8">
    <location>
        <position position="206"/>
    </location>
</feature>
<feature type="site" description="Transition state stabilizer" evidence="8">
    <location>
        <position position="130"/>
    </location>
</feature>
<name>A0A1B9BVM5_9PROT</name>
<dbReference type="EMBL" id="MASQ01000128">
    <property type="protein sequence ID" value="OCB01771.1"/>
    <property type="molecule type" value="Genomic_DNA"/>
</dbReference>
<comment type="similarity">
    <text evidence="9">Belongs to the glycosyltransferase group 1 family.</text>
</comment>
<comment type="subcellular location">
    <subcellularLocation>
        <location evidence="9">Cell membrane</location>
    </subcellularLocation>
</comment>
<dbReference type="FunFam" id="3.40.50.11720:FF:000001">
    <property type="entry name" value="3-deoxy-D-manno-octulosonic acid transferase"/>
    <property type="match status" value="1"/>
</dbReference>
<evidence type="ECO:0000256" key="4">
    <source>
        <dbReference type="ARBA" id="ARBA00022679"/>
    </source>
</evidence>
<dbReference type="Proteomes" id="UP000093129">
    <property type="component" value="Unassembled WGS sequence"/>
</dbReference>
<dbReference type="NCBIfam" id="NF004388">
    <property type="entry name" value="PRK05749.1-4"/>
    <property type="match status" value="1"/>
</dbReference>
<dbReference type="GO" id="GO:0043842">
    <property type="term" value="F:Kdo transferase activity"/>
    <property type="evidence" value="ECO:0007669"/>
    <property type="project" value="UniProtKB-EC"/>
</dbReference>
<proteinExistence type="inferred from homology"/>
<comment type="function">
    <text evidence="9">Involved in lipopolysaccharide (LPS) biosynthesis. Catalyzes the transfer of 3-deoxy-D-manno-octulosonate (Kdo) residue(s) from CMP-Kdo to lipid IV(A), the tetraacyldisaccharide-1,4'-bisphosphate precursor of lipid A.</text>
</comment>
<organism evidence="11 12">
    <name type="scientific">Acidithiobacillus ferrivorans</name>
    <dbReference type="NCBI Taxonomy" id="160808"/>
    <lineage>
        <taxon>Bacteria</taxon>
        <taxon>Pseudomonadati</taxon>
        <taxon>Pseudomonadota</taxon>
        <taxon>Acidithiobacillia</taxon>
        <taxon>Acidithiobacillales</taxon>
        <taxon>Acidithiobacillaceae</taxon>
        <taxon>Acidithiobacillus</taxon>
    </lineage>
</organism>
<dbReference type="SUPFAM" id="SSF53756">
    <property type="entry name" value="UDP-Glycosyltransferase/glycogen phosphorylase"/>
    <property type="match status" value="1"/>
</dbReference>
<evidence type="ECO:0000256" key="6">
    <source>
        <dbReference type="ARBA" id="ARBA00049183"/>
    </source>
</evidence>
<evidence type="ECO:0000313" key="12">
    <source>
        <dbReference type="Proteomes" id="UP000093129"/>
    </source>
</evidence>
<dbReference type="AlphaFoldDB" id="A0A1B9BVM5"/>
<feature type="active site" description="Proton acceptor" evidence="7">
    <location>
        <position position="60"/>
    </location>
</feature>
<evidence type="ECO:0000256" key="3">
    <source>
        <dbReference type="ARBA" id="ARBA00019077"/>
    </source>
</evidence>
<dbReference type="Gene3D" id="3.40.50.2000">
    <property type="entry name" value="Glycogen Phosphorylase B"/>
    <property type="match status" value="1"/>
</dbReference>
<evidence type="ECO:0000256" key="1">
    <source>
        <dbReference type="ARBA" id="ARBA00004713"/>
    </source>
</evidence>
<keyword evidence="9" id="KW-0448">Lipopolysaccharide biosynthesis</keyword>
<accession>A0A1B9BVM5</accession>
<evidence type="ECO:0000259" key="10">
    <source>
        <dbReference type="Pfam" id="PF04413"/>
    </source>
</evidence>
<sequence length="420" mass="46812">MMNRRFYAFLLWLLSPVVLGFTLWRAWRRPAYRERWWERFGWGPPRADRPIWIHAVSVGETVAAIPLVRALQARYPEVPILMTSTTPTGAAVVSQRLGAEVLPYYLPYDLSAAVTRFMRRQRPRLGIIMETEIWPNLCHAASREGVPLMLVNARLSQRSLRGYARFRTLFAPALASMSAVAAQSSEDAEAFRNLGARHVVVTGNIKYDLPEPVAARERGRQWQQRFGGRPVWVFASTHAGEEQMALAALADLQRQWPDLLLVLIPRHPSRRLEVMARMQAKGVSFVLRSRAEDVGARAVFLIDTLGEVMDFYAAANVVTIGGSFVPAGGHNPLEAAALARPVTFGPYMDNFKGITQDLLAANAAVQVVDVEALVAQLGAWLTTQESATEMGDRALAFLQQQRGALGRTFSLLDHIIPEVF</sequence>
<evidence type="ECO:0000313" key="11">
    <source>
        <dbReference type="EMBL" id="OCB01771.1"/>
    </source>
</evidence>
<feature type="domain" description="3-deoxy-D-manno-octulosonic-acid transferase N-terminal" evidence="10">
    <location>
        <begin position="34"/>
        <end position="208"/>
    </location>
</feature>
<protein>
    <recommendedName>
        <fullName evidence="3 9">3-deoxy-D-manno-octulosonic acid transferase</fullName>
        <shortName evidence="9">Kdo transferase</shortName>
        <ecNumber evidence="2 9">2.4.99.12</ecNumber>
    </recommendedName>
    <alternativeName>
        <fullName evidence="5 9">Lipid IV(A) 3-deoxy-D-manno-octulosonic acid transferase</fullName>
    </alternativeName>
</protein>
<comment type="pathway">
    <text evidence="1 9">Bacterial outer membrane biogenesis; LPS core biosynthesis.</text>
</comment>
<evidence type="ECO:0000256" key="8">
    <source>
        <dbReference type="PIRSR" id="PIRSR639901-2"/>
    </source>
</evidence>
<dbReference type="GO" id="GO:0005886">
    <property type="term" value="C:plasma membrane"/>
    <property type="evidence" value="ECO:0007669"/>
    <property type="project" value="UniProtKB-SubCell"/>
</dbReference>
<gene>
    <name evidence="11" type="ORF">BBC27_02725</name>
</gene>
<keyword evidence="9" id="KW-0472">Membrane</keyword>
<dbReference type="PANTHER" id="PTHR42755:SF1">
    <property type="entry name" value="3-DEOXY-D-MANNO-OCTULOSONIC ACID TRANSFERASE, MITOCHONDRIAL-RELATED"/>
    <property type="match status" value="1"/>
</dbReference>
<evidence type="ECO:0000256" key="7">
    <source>
        <dbReference type="PIRSR" id="PIRSR639901-1"/>
    </source>
</evidence>
<dbReference type="RefSeq" id="WP_065414149.1">
    <property type="nucleotide sequence ID" value="NZ_MASQ01000128.1"/>
</dbReference>
<dbReference type="Gene3D" id="3.40.50.11720">
    <property type="entry name" value="3-Deoxy-D-manno-octulosonic-acid transferase, N-terminal domain"/>
    <property type="match status" value="1"/>
</dbReference>
<comment type="catalytic activity">
    <reaction evidence="6 9">
        <text>lipid IVA (E. coli) + CMP-3-deoxy-beta-D-manno-octulosonate = alpha-Kdo-(2-&gt;6)-lipid IVA (E. coli) + CMP + H(+)</text>
        <dbReference type="Rhea" id="RHEA:28066"/>
        <dbReference type="ChEBI" id="CHEBI:15378"/>
        <dbReference type="ChEBI" id="CHEBI:58603"/>
        <dbReference type="ChEBI" id="CHEBI:60364"/>
        <dbReference type="ChEBI" id="CHEBI:60377"/>
        <dbReference type="ChEBI" id="CHEBI:85987"/>
        <dbReference type="EC" id="2.4.99.12"/>
    </reaction>
</comment>
<comment type="caution">
    <text evidence="11">The sequence shown here is derived from an EMBL/GenBank/DDBJ whole genome shotgun (WGS) entry which is preliminary data.</text>
</comment>
<dbReference type="Pfam" id="PF04413">
    <property type="entry name" value="Glycos_transf_N"/>
    <property type="match status" value="1"/>
</dbReference>
<evidence type="ECO:0000256" key="2">
    <source>
        <dbReference type="ARBA" id="ARBA00012621"/>
    </source>
</evidence>
<dbReference type="GO" id="GO:0009245">
    <property type="term" value="P:lipid A biosynthetic process"/>
    <property type="evidence" value="ECO:0007669"/>
    <property type="project" value="TreeGrafter"/>
</dbReference>
<keyword evidence="4 9" id="KW-0808">Transferase</keyword>
<dbReference type="InterPro" id="IPR038107">
    <property type="entry name" value="Glycos_transf_N_sf"/>
</dbReference>
<dbReference type="InterPro" id="IPR007507">
    <property type="entry name" value="Glycos_transf_N"/>
</dbReference>
<dbReference type="PANTHER" id="PTHR42755">
    <property type="entry name" value="3-DEOXY-MANNO-OCTULOSONATE CYTIDYLYLTRANSFERASE"/>
    <property type="match status" value="1"/>
</dbReference>
<dbReference type="InterPro" id="IPR039901">
    <property type="entry name" value="Kdotransferase"/>
</dbReference>